<proteinExistence type="predicted"/>
<protein>
    <submittedName>
        <fullName evidence="1">Uncharacterized protein</fullName>
    </submittedName>
</protein>
<gene>
    <name evidence="1" type="ORF">PY771_06395</name>
</gene>
<dbReference type="EMBL" id="CP118942">
    <property type="protein sequence ID" value="WEE27944.1"/>
    <property type="molecule type" value="Genomic_DNA"/>
</dbReference>
<name>A0AAX3PB73_AERHY</name>
<accession>A0AAX3PB73</accession>
<reference evidence="1" key="1">
    <citation type="submission" date="2023-02" db="EMBL/GenBank/DDBJ databases">
        <title>The sequence of Aeromonas hydrophila K533.</title>
        <authorList>
            <person name="Luo X."/>
        </authorList>
    </citation>
    <scope>NUCLEOTIDE SEQUENCE</scope>
    <source>
        <strain evidence="1">K533</strain>
    </source>
</reference>
<evidence type="ECO:0000313" key="1">
    <source>
        <dbReference type="EMBL" id="WEE27944.1"/>
    </source>
</evidence>
<sequence length="69" mass="7300">MIAIVLAMLKMLPVGDKAAQPGENGGKAVSEIALLGTSARHWRWNEGKQKCVEAENEAAARWRPGAGTG</sequence>
<dbReference type="Proteomes" id="UP001214666">
    <property type="component" value="Chromosome"/>
</dbReference>
<organism evidence="1 2">
    <name type="scientific">Aeromonas hydrophila</name>
    <dbReference type="NCBI Taxonomy" id="644"/>
    <lineage>
        <taxon>Bacteria</taxon>
        <taxon>Pseudomonadati</taxon>
        <taxon>Pseudomonadota</taxon>
        <taxon>Gammaproteobacteria</taxon>
        <taxon>Aeromonadales</taxon>
        <taxon>Aeromonadaceae</taxon>
        <taxon>Aeromonas</taxon>
    </lineage>
</organism>
<evidence type="ECO:0000313" key="2">
    <source>
        <dbReference type="Proteomes" id="UP001214666"/>
    </source>
</evidence>
<dbReference type="RefSeq" id="WP_081304644.1">
    <property type="nucleotide sequence ID" value="NZ_CABMNZ010000001.1"/>
</dbReference>
<dbReference type="AlphaFoldDB" id="A0AAX3PB73"/>